<dbReference type="PANTHER" id="PTHR30327:SF1">
    <property type="entry name" value="UPF0301 PROTEIN YQGE"/>
    <property type="match status" value="1"/>
</dbReference>
<evidence type="ECO:0008006" key="4">
    <source>
        <dbReference type="Google" id="ProtNLM"/>
    </source>
</evidence>
<comment type="caution">
    <text evidence="2">The sequence shown here is derived from an EMBL/GenBank/DDBJ whole genome shotgun (WGS) entry which is preliminary data.</text>
</comment>
<dbReference type="AlphaFoldDB" id="A0A419S661"/>
<dbReference type="Pfam" id="PF02622">
    <property type="entry name" value="DUF179"/>
    <property type="match status" value="1"/>
</dbReference>
<dbReference type="OrthoDB" id="9807486at2"/>
<dbReference type="RefSeq" id="WP_120181780.1">
    <property type="nucleotide sequence ID" value="NZ_MBTA01000023.1"/>
</dbReference>
<dbReference type="PANTHER" id="PTHR30327">
    <property type="entry name" value="UNCHARACTERIZED PROTEIN YQGE"/>
    <property type="match status" value="1"/>
</dbReference>
<accession>A0A419S661</accession>
<proteinExistence type="inferred from homology"/>
<gene>
    <name evidence="2" type="ORF">BCY91_05250</name>
</gene>
<evidence type="ECO:0000313" key="3">
    <source>
        <dbReference type="Proteomes" id="UP000283433"/>
    </source>
</evidence>
<dbReference type="SUPFAM" id="SSF143456">
    <property type="entry name" value="VC0467-like"/>
    <property type="match status" value="1"/>
</dbReference>
<keyword evidence="3" id="KW-1185">Reference proteome</keyword>
<dbReference type="GO" id="GO:0005829">
    <property type="term" value="C:cytosol"/>
    <property type="evidence" value="ECO:0007669"/>
    <property type="project" value="TreeGrafter"/>
</dbReference>
<reference evidence="2 3" key="1">
    <citation type="submission" date="2016-07" db="EMBL/GenBank/DDBJ databases">
        <title>Genome of Pelobium manganitolerans.</title>
        <authorList>
            <person name="Wu S."/>
            <person name="Wang G."/>
        </authorList>
    </citation>
    <scope>NUCLEOTIDE SEQUENCE [LARGE SCALE GENOMIC DNA]</scope>
    <source>
        <strain evidence="2 3">YS-25</strain>
    </source>
</reference>
<evidence type="ECO:0000256" key="1">
    <source>
        <dbReference type="ARBA" id="ARBA00009600"/>
    </source>
</evidence>
<organism evidence="2 3">
    <name type="scientific">Pelobium manganitolerans</name>
    <dbReference type="NCBI Taxonomy" id="1842495"/>
    <lineage>
        <taxon>Bacteria</taxon>
        <taxon>Pseudomonadati</taxon>
        <taxon>Bacteroidota</taxon>
        <taxon>Sphingobacteriia</taxon>
        <taxon>Sphingobacteriales</taxon>
        <taxon>Sphingobacteriaceae</taxon>
        <taxon>Pelobium</taxon>
    </lineage>
</organism>
<comment type="similarity">
    <text evidence="1">Belongs to the UPF0301 (AlgH) family.</text>
</comment>
<dbReference type="EMBL" id="MBTA01000023">
    <property type="protein sequence ID" value="RKD16279.1"/>
    <property type="molecule type" value="Genomic_DNA"/>
</dbReference>
<dbReference type="InterPro" id="IPR003774">
    <property type="entry name" value="AlgH-like"/>
</dbReference>
<dbReference type="Proteomes" id="UP000283433">
    <property type="component" value="Unassembled WGS sequence"/>
</dbReference>
<dbReference type="Gene3D" id="3.40.1740.10">
    <property type="entry name" value="VC0467-like"/>
    <property type="match status" value="1"/>
</dbReference>
<name>A0A419S661_9SPHI</name>
<protein>
    <recommendedName>
        <fullName evidence="4">Transcriptional regulator</fullName>
    </recommendedName>
</protein>
<evidence type="ECO:0000313" key="2">
    <source>
        <dbReference type="EMBL" id="RKD16279.1"/>
    </source>
</evidence>
<sequence length="187" mass="21133">MLSTVLPQKGKLLISEPFMADPNFQRTVVLITENTEEGTVGYVLNQKSNYLLKDLIADCWDADFEVFIGGPVAPDTLHFVHKRPDLISGGADLGNGLYWGGDFEILKSEINNYRIKADEIKFFIGYSGWSKNQLEDELEMNAWIVSDKFNPDMLLENGEVNIWKEAVLNMGVKYAHITNFPQDPSLN</sequence>